<dbReference type="Proteomes" id="UP000283644">
    <property type="component" value="Unassembled WGS sequence"/>
</dbReference>
<organism evidence="3 4">
    <name type="scientific">Nocardioides immobilis</name>
    <dbReference type="NCBI Taxonomy" id="2049295"/>
    <lineage>
        <taxon>Bacteria</taxon>
        <taxon>Bacillati</taxon>
        <taxon>Actinomycetota</taxon>
        <taxon>Actinomycetes</taxon>
        <taxon>Propionibacteriales</taxon>
        <taxon>Nocardioidaceae</taxon>
        <taxon>Nocardioides</taxon>
    </lineage>
</organism>
<gene>
    <name evidence="3" type="ORF">D0Z08_25715</name>
</gene>
<dbReference type="PANTHER" id="PTHR33055:SF3">
    <property type="entry name" value="PUTATIVE TRANSPOSASE FOR IS117-RELATED"/>
    <property type="match status" value="1"/>
</dbReference>
<accession>A0A417XUE3</accession>
<dbReference type="InterPro" id="IPR002525">
    <property type="entry name" value="Transp_IS110-like_N"/>
</dbReference>
<dbReference type="GO" id="GO:0004803">
    <property type="term" value="F:transposase activity"/>
    <property type="evidence" value="ECO:0007669"/>
    <property type="project" value="InterPro"/>
</dbReference>
<evidence type="ECO:0000259" key="1">
    <source>
        <dbReference type="Pfam" id="PF01548"/>
    </source>
</evidence>
<dbReference type="NCBIfam" id="NF033542">
    <property type="entry name" value="transpos_IS110"/>
    <property type="match status" value="1"/>
</dbReference>
<feature type="domain" description="Transposase IS116/IS110/IS902 C-terminal" evidence="2">
    <location>
        <begin position="277"/>
        <end position="362"/>
    </location>
</feature>
<evidence type="ECO:0000313" key="3">
    <source>
        <dbReference type="EMBL" id="RHW24124.1"/>
    </source>
</evidence>
<name>A0A417XUE3_9ACTN</name>
<dbReference type="PANTHER" id="PTHR33055">
    <property type="entry name" value="TRANSPOSASE FOR INSERTION SEQUENCE ELEMENT IS1111A"/>
    <property type="match status" value="1"/>
</dbReference>
<dbReference type="Pfam" id="PF02371">
    <property type="entry name" value="Transposase_20"/>
    <property type="match status" value="1"/>
</dbReference>
<dbReference type="OrthoDB" id="3188901at2"/>
<evidence type="ECO:0000313" key="4">
    <source>
        <dbReference type="Proteomes" id="UP000283644"/>
    </source>
</evidence>
<reference evidence="3 4" key="1">
    <citation type="submission" date="2018-09" db="EMBL/GenBank/DDBJ databases">
        <title>Genome sequencing of Nocardioides immobilis CCTCC AB 2017083 for comparison to Nocardioides silvaticus.</title>
        <authorList>
            <person name="Li C."/>
            <person name="Wang G."/>
        </authorList>
    </citation>
    <scope>NUCLEOTIDE SEQUENCE [LARGE SCALE GENOMIC DNA]</scope>
    <source>
        <strain evidence="3 4">CCTCC AB 2017083</strain>
    </source>
</reference>
<dbReference type="EMBL" id="QXGH01000035">
    <property type="protein sequence ID" value="RHW24124.1"/>
    <property type="molecule type" value="Genomic_DNA"/>
</dbReference>
<dbReference type="InterPro" id="IPR003346">
    <property type="entry name" value="Transposase_20"/>
</dbReference>
<sequence length="412" mass="45666">MSVEHEAIQEKRTQLTAGIDWASADHAVAIVDAAGVQQDRFVIPHTGTGLRQLVRRLRRARVWGVAIERPDGPVVDALLEAELTVFVIAPNQLKNLRSRYGSAGNKDNSFDAYVLADTLRTDRPRLRPLTRDSEATMTLRMTVRARQDLVAARVAMANQLRAHLQTTLPGAIGLFRDIDSAITLAFLTRFPSQDKTDWLSRTRLRNWLRSVGYNRQANLDRLWTPLNNAPAGTRGPEAAARAHVTLAMVAALTSLRAQIKALEAQIAVQLAQHPDAAVFTSLPRSGTVRAARLLAEIGDARGRYPTPEALICLAGAAPSTKQSGKVKVVTFRWAVDKQLRGAVVDFAGDSHHDNPWAADLYQRARARNHDHPHAVRILARDWHHVIWRCWQDGVPYDPAKHHALQRVLASTA</sequence>
<keyword evidence="4" id="KW-1185">Reference proteome</keyword>
<proteinExistence type="predicted"/>
<evidence type="ECO:0000259" key="2">
    <source>
        <dbReference type="Pfam" id="PF02371"/>
    </source>
</evidence>
<dbReference type="Pfam" id="PF01548">
    <property type="entry name" value="DEDD_Tnp_IS110"/>
    <property type="match status" value="1"/>
</dbReference>
<dbReference type="RefSeq" id="WP_118928143.1">
    <property type="nucleotide sequence ID" value="NZ_QXGH01000035.1"/>
</dbReference>
<dbReference type="InterPro" id="IPR047650">
    <property type="entry name" value="Transpos_IS110"/>
</dbReference>
<comment type="caution">
    <text evidence="3">The sequence shown here is derived from an EMBL/GenBank/DDBJ whole genome shotgun (WGS) entry which is preliminary data.</text>
</comment>
<feature type="domain" description="Transposase IS110-like N-terminal" evidence="1">
    <location>
        <begin position="17"/>
        <end position="169"/>
    </location>
</feature>
<dbReference type="GO" id="GO:0003677">
    <property type="term" value="F:DNA binding"/>
    <property type="evidence" value="ECO:0007669"/>
    <property type="project" value="InterPro"/>
</dbReference>
<protein>
    <submittedName>
        <fullName evidence="3">IS110 family transposase</fullName>
    </submittedName>
</protein>
<dbReference type="AlphaFoldDB" id="A0A417XUE3"/>
<dbReference type="GO" id="GO:0006313">
    <property type="term" value="P:DNA transposition"/>
    <property type="evidence" value="ECO:0007669"/>
    <property type="project" value="InterPro"/>
</dbReference>